<keyword evidence="13" id="KW-0486">Methionine biosynthesis</keyword>
<evidence type="ECO:0000256" key="15">
    <source>
        <dbReference type="ARBA" id="ARBA00031040"/>
    </source>
</evidence>
<keyword evidence="8" id="KW-0846">Cobalamin</keyword>
<evidence type="ECO:0000256" key="8">
    <source>
        <dbReference type="ARBA" id="ARBA00022628"/>
    </source>
</evidence>
<comment type="cofactor">
    <cofactor evidence="2">
        <name>methylcob(III)alamin</name>
        <dbReference type="ChEBI" id="CHEBI:28115"/>
    </cofactor>
</comment>
<dbReference type="InterPro" id="IPR003726">
    <property type="entry name" value="HCY_dom"/>
</dbReference>
<keyword evidence="11" id="KW-0479">Metal-binding</keyword>
<keyword evidence="10" id="KW-0949">S-adenosyl-L-methionine</keyword>
<dbReference type="PANTHER" id="PTHR45833">
    <property type="entry name" value="METHIONINE SYNTHASE"/>
    <property type="match status" value="1"/>
</dbReference>
<evidence type="ECO:0000256" key="5">
    <source>
        <dbReference type="ARBA" id="ARBA00012032"/>
    </source>
</evidence>
<dbReference type="FunFam" id="3.20.20.330:FF:000001">
    <property type="entry name" value="Methionine synthase"/>
    <property type="match status" value="1"/>
</dbReference>
<evidence type="ECO:0000256" key="11">
    <source>
        <dbReference type="ARBA" id="ARBA00022723"/>
    </source>
</evidence>
<evidence type="ECO:0000256" key="3">
    <source>
        <dbReference type="ARBA" id="ARBA00005178"/>
    </source>
</evidence>
<evidence type="ECO:0000256" key="9">
    <source>
        <dbReference type="ARBA" id="ARBA00022679"/>
    </source>
</evidence>
<proteinExistence type="inferred from homology"/>
<comment type="similarity">
    <text evidence="4">Belongs to the vitamin-B12 dependent methionine synthase family.</text>
</comment>
<keyword evidence="9" id="KW-0808">Transferase</keyword>
<reference evidence="17" key="2">
    <citation type="journal article" date="2014" name="ISME J.">
        <title>Microbial stratification in low pH oxic and suboxic macroscopic growths along an acid mine drainage.</title>
        <authorList>
            <person name="Mendez-Garcia C."/>
            <person name="Mesa V."/>
            <person name="Sprenger R.R."/>
            <person name="Richter M."/>
            <person name="Diez M.S."/>
            <person name="Solano J."/>
            <person name="Bargiela R."/>
            <person name="Golyshina O.V."/>
            <person name="Manteca A."/>
            <person name="Ramos J.L."/>
            <person name="Gallego J.R."/>
            <person name="Llorente I."/>
            <person name="Martins Dos Santos V.A."/>
            <person name="Jensen O.N."/>
            <person name="Pelaez A.I."/>
            <person name="Sanchez J."/>
            <person name="Ferrer M."/>
        </authorList>
    </citation>
    <scope>NUCLEOTIDE SEQUENCE</scope>
</reference>
<name>T1BBP7_9ZZZZ</name>
<feature type="non-terminal residue" evidence="17">
    <location>
        <position position="243"/>
    </location>
</feature>
<gene>
    <name evidence="17" type="ORF">B2A_06832</name>
</gene>
<comment type="pathway">
    <text evidence="3">Amino-acid biosynthesis; L-methionine biosynthesis via de novo pathway; L-methionine from L-homocysteine (MetH route): step 1/1.</text>
</comment>
<dbReference type="AlphaFoldDB" id="T1BBP7"/>
<dbReference type="EMBL" id="AUZZ01004868">
    <property type="protein sequence ID" value="EQD51625.1"/>
    <property type="molecule type" value="Genomic_DNA"/>
</dbReference>
<evidence type="ECO:0000256" key="13">
    <source>
        <dbReference type="ARBA" id="ARBA00023167"/>
    </source>
</evidence>
<dbReference type="SUPFAM" id="SSF82282">
    <property type="entry name" value="Homocysteine S-methyltransferase"/>
    <property type="match status" value="1"/>
</dbReference>
<reference evidence="17" key="1">
    <citation type="submission" date="2013-08" db="EMBL/GenBank/DDBJ databases">
        <authorList>
            <person name="Mendez C."/>
            <person name="Richter M."/>
            <person name="Ferrer M."/>
            <person name="Sanchez J."/>
        </authorList>
    </citation>
    <scope>NUCLEOTIDE SEQUENCE</scope>
</reference>
<evidence type="ECO:0000256" key="2">
    <source>
        <dbReference type="ARBA" id="ARBA00001956"/>
    </source>
</evidence>
<protein>
    <recommendedName>
        <fullName evidence="5">methionine synthase</fullName>
        <ecNumber evidence="5">2.1.1.13</ecNumber>
    </recommendedName>
    <alternativeName>
        <fullName evidence="15">5-methyltetrahydrofolate--homocysteine methyltransferase</fullName>
    </alternativeName>
</protein>
<dbReference type="EC" id="2.1.1.13" evidence="5"/>
<dbReference type="GO" id="GO:0050667">
    <property type="term" value="P:homocysteine metabolic process"/>
    <property type="evidence" value="ECO:0007669"/>
    <property type="project" value="TreeGrafter"/>
</dbReference>
<evidence type="ECO:0000259" key="16">
    <source>
        <dbReference type="PROSITE" id="PS50970"/>
    </source>
</evidence>
<dbReference type="PROSITE" id="PS50970">
    <property type="entry name" value="HCY"/>
    <property type="match status" value="1"/>
</dbReference>
<evidence type="ECO:0000256" key="10">
    <source>
        <dbReference type="ARBA" id="ARBA00022691"/>
    </source>
</evidence>
<keyword evidence="6" id="KW-0489">Methyltransferase</keyword>
<dbReference type="GO" id="GO:0031419">
    <property type="term" value="F:cobalamin binding"/>
    <property type="evidence" value="ECO:0007669"/>
    <property type="project" value="UniProtKB-KW"/>
</dbReference>
<sequence>DLLTLTRPDHIRRIHAAYLAAGADLIETNTFNSTAIAQGDYGTGFCVRELNREGARLAREEADRWTRKTPHQPRFVVGVLGPTNRMASMSANVEDPGARATDFETLVQAYAEAIDGLLAGGVHFIMVETVFDTLNCKAALFALESRFAQDGCRTPIMISATITDRSGRTLSGQTVEAFWNSVRHVHPFSIGLNCALGPSELRPYVEELSRIADCLVSVHPNAGLPNAFGGYDESPESMAREMT</sequence>
<dbReference type="GO" id="GO:0046653">
    <property type="term" value="P:tetrahydrofolate metabolic process"/>
    <property type="evidence" value="ECO:0007669"/>
    <property type="project" value="TreeGrafter"/>
</dbReference>
<dbReference type="GO" id="GO:0046872">
    <property type="term" value="F:metal ion binding"/>
    <property type="evidence" value="ECO:0007669"/>
    <property type="project" value="UniProtKB-KW"/>
</dbReference>
<organism evidence="17">
    <name type="scientific">mine drainage metagenome</name>
    <dbReference type="NCBI Taxonomy" id="410659"/>
    <lineage>
        <taxon>unclassified sequences</taxon>
        <taxon>metagenomes</taxon>
        <taxon>ecological metagenomes</taxon>
    </lineage>
</organism>
<dbReference type="InterPro" id="IPR050554">
    <property type="entry name" value="Met_Synthase/Corrinoid"/>
</dbReference>
<accession>T1BBP7</accession>
<keyword evidence="14" id="KW-0170">Cobalt</keyword>
<dbReference type="Pfam" id="PF02574">
    <property type="entry name" value="S-methyl_trans"/>
    <property type="match status" value="1"/>
</dbReference>
<dbReference type="PANTHER" id="PTHR45833:SF1">
    <property type="entry name" value="METHIONINE SYNTHASE"/>
    <property type="match status" value="1"/>
</dbReference>
<dbReference type="Gene3D" id="3.20.20.330">
    <property type="entry name" value="Homocysteine-binding-like domain"/>
    <property type="match status" value="1"/>
</dbReference>
<keyword evidence="12" id="KW-0862">Zinc</keyword>
<evidence type="ECO:0000256" key="12">
    <source>
        <dbReference type="ARBA" id="ARBA00022833"/>
    </source>
</evidence>
<dbReference type="GO" id="GO:0008705">
    <property type="term" value="F:methionine synthase activity"/>
    <property type="evidence" value="ECO:0007669"/>
    <property type="project" value="UniProtKB-EC"/>
</dbReference>
<evidence type="ECO:0000256" key="1">
    <source>
        <dbReference type="ARBA" id="ARBA00001947"/>
    </source>
</evidence>
<evidence type="ECO:0000256" key="14">
    <source>
        <dbReference type="ARBA" id="ARBA00023285"/>
    </source>
</evidence>
<dbReference type="GO" id="GO:0032259">
    <property type="term" value="P:methylation"/>
    <property type="evidence" value="ECO:0007669"/>
    <property type="project" value="UniProtKB-KW"/>
</dbReference>
<comment type="caution">
    <text evidence="17">The sequence shown here is derived from an EMBL/GenBank/DDBJ whole genome shotgun (WGS) entry which is preliminary data.</text>
</comment>
<evidence type="ECO:0000313" key="17">
    <source>
        <dbReference type="EMBL" id="EQD51625.1"/>
    </source>
</evidence>
<keyword evidence="7" id="KW-0028">Amino-acid biosynthesis</keyword>
<feature type="non-terminal residue" evidence="17">
    <location>
        <position position="1"/>
    </location>
</feature>
<evidence type="ECO:0000256" key="6">
    <source>
        <dbReference type="ARBA" id="ARBA00022603"/>
    </source>
</evidence>
<feature type="domain" description="Hcy-binding" evidence="16">
    <location>
        <begin position="1"/>
        <end position="243"/>
    </location>
</feature>
<dbReference type="InterPro" id="IPR036589">
    <property type="entry name" value="HCY_dom_sf"/>
</dbReference>
<dbReference type="GO" id="GO:0005829">
    <property type="term" value="C:cytosol"/>
    <property type="evidence" value="ECO:0007669"/>
    <property type="project" value="TreeGrafter"/>
</dbReference>
<comment type="cofactor">
    <cofactor evidence="1">
        <name>Zn(2+)</name>
        <dbReference type="ChEBI" id="CHEBI:29105"/>
    </cofactor>
</comment>
<evidence type="ECO:0000256" key="7">
    <source>
        <dbReference type="ARBA" id="ARBA00022605"/>
    </source>
</evidence>
<evidence type="ECO:0000256" key="4">
    <source>
        <dbReference type="ARBA" id="ARBA00010398"/>
    </source>
</evidence>